<dbReference type="PROSITE" id="PS50112">
    <property type="entry name" value="PAS"/>
    <property type="match status" value="1"/>
</dbReference>
<organism evidence="13 14">
    <name type="scientific">Allgaiera indica</name>
    <dbReference type="NCBI Taxonomy" id="765699"/>
    <lineage>
        <taxon>Bacteria</taxon>
        <taxon>Pseudomonadati</taxon>
        <taxon>Pseudomonadota</taxon>
        <taxon>Alphaproteobacteria</taxon>
        <taxon>Rhodobacterales</taxon>
        <taxon>Paracoccaceae</taxon>
        <taxon>Allgaiera</taxon>
    </lineage>
</organism>
<evidence type="ECO:0000256" key="7">
    <source>
        <dbReference type="SAM" id="MobiDB-lite"/>
    </source>
</evidence>
<dbReference type="PANTHER" id="PTHR43047">
    <property type="entry name" value="TWO-COMPONENT HISTIDINE PROTEIN KINASE"/>
    <property type="match status" value="1"/>
</dbReference>
<dbReference type="InterPro" id="IPR003661">
    <property type="entry name" value="HisK_dim/P_dom"/>
</dbReference>
<reference evidence="13 14" key="1">
    <citation type="submission" date="2016-10" db="EMBL/GenBank/DDBJ databases">
        <authorList>
            <person name="Varghese N."/>
            <person name="Submissions S."/>
        </authorList>
    </citation>
    <scope>NUCLEOTIDE SEQUENCE [LARGE SCALE GENOMIC DNA]</scope>
    <source>
        <strain evidence="13 14">DSM 24802</strain>
    </source>
</reference>
<keyword evidence="14" id="KW-1185">Reference proteome</keyword>
<dbReference type="Pfam" id="PF02518">
    <property type="entry name" value="HATPase_c"/>
    <property type="match status" value="1"/>
</dbReference>
<feature type="compositionally biased region" description="Basic and acidic residues" evidence="7">
    <location>
        <begin position="1"/>
        <end position="13"/>
    </location>
</feature>
<dbReference type="CDD" id="cd17546">
    <property type="entry name" value="REC_hyHK_CKI1_RcsC-like"/>
    <property type="match status" value="1"/>
</dbReference>
<feature type="region of interest" description="Disordered" evidence="7">
    <location>
        <begin position="1"/>
        <end position="41"/>
    </location>
</feature>
<evidence type="ECO:0000313" key="14">
    <source>
        <dbReference type="Proteomes" id="UP000199541"/>
    </source>
</evidence>
<evidence type="ECO:0000256" key="8">
    <source>
        <dbReference type="SAM" id="Phobius"/>
    </source>
</evidence>
<feature type="domain" description="PAC" evidence="12">
    <location>
        <begin position="333"/>
        <end position="387"/>
    </location>
</feature>
<dbReference type="InterPro" id="IPR035965">
    <property type="entry name" value="PAS-like_dom_sf"/>
</dbReference>
<dbReference type="PANTHER" id="PTHR43047:SF64">
    <property type="entry name" value="HISTIDINE KINASE CONTAINING CHEY-HOMOLOGOUS RECEIVER DOMAIN AND PAS DOMAIN-RELATED"/>
    <property type="match status" value="1"/>
</dbReference>
<dbReference type="SMART" id="SM00448">
    <property type="entry name" value="REC"/>
    <property type="match status" value="1"/>
</dbReference>
<evidence type="ECO:0000259" key="10">
    <source>
        <dbReference type="PROSITE" id="PS50110"/>
    </source>
</evidence>
<dbReference type="SUPFAM" id="SSF47384">
    <property type="entry name" value="Homodimeric domain of signal transducing histidine kinase"/>
    <property type="match status" value="1"/>
</dbReference>
<dbReference type="PROSITE" id="PS50113">
    <property type="entry name" value="PAC"/>
    <property type="match status" value="1"/>
</dbReference>
<dbReference type="Proteomes" id="UP000199541">
    <property type="component" value="Unassembled WGS sequence"/>
</dbReference>
<feature type="transmembrane region" description="Helical" evidence="8">
    <location>
        <begin position="49"/>
        <end position="71"/>
    </location>
</feature>
<dbReference type="RefSeq" id="WP_152546037.1">
    <property type="nucleotide sequence ID" value="NZ_BNAB01000025.1"/>
</dbReference>
<keyword evidence="3 6" id="KW-0597">Phosphoprotein</keyword>
<dbReference type="SUPFAM" id="SSF55785">
    <property type="entry name" value="PYP-like sensor domain (PAS domain)"/>
    <property type="match status" value="1"/>
</dbReference>
<keyword evidence="4" id="KW-0808">Transferase</keyword>
<keyword evidence="8" id="KW-0812">Transmembrane</keyword>
<gene>
    <name evidence="13" type="ORF">SAMN05444006_12513</name>
</gene>
<name>A0A1H3DTU9_9RHOB</name>
<evidence type="ECO:0000256" key="3">
    <source>
        <dbReference type="ARBA" id="ARBA00022553"/>
    </source>
</evidence>
<feature type="transmembrane region" description="Helical" evidence="8">
    <location>
        <begin position="221"/>
        <end position="242"/>
    </location>
</feature>
<evidence type="ECO:0000259" key="9">
    <source>
        <dbReference type="PROSITE" id="PS50109"/>
    </source>
</evidence>
<feature type="domain" description="PAS" evidence="11">
    <location>
        <begin position="256"/>
        <end position="327"/>
    </location>
</feature>
<dbReference type="SMART" id="SM00388">
    <property type="entry name" value="HisKA"/>
    <property type="match status" value="1"/>
</dbReference>
<dbReference type="SUPFAM" id="SSF52172">
    <property type="entry name" value="CheY-like"/>
    <property type="match status" value="1"/>
</dbReference>
<evidence type="ECO:0000256" key="1">
    <source>
        <dbReference type="ARBA" id="ARBA00000085"/>
    </source>
</evidence>
<dbReference type="InterPro" id="IPR011006">
    <property type="entry name" value="CheY-like_superfamily"/>
</dbReference>
<keyword evidence="8" id="KW-0472">Membrane</keyword>
<dbReference type="EC" id="2.7.13.3" evidence="2"/>
<dbReference type="PRINTS" id="PR00344">
    <property type="entry name" value="BCTRLSENSOR"/>
</dbReference>
<dbReference type="InterPro" id="IPR036641">
    <property type="entry name" value="HPT_dom_sf"/>
</dbReference>
<dbReference type="InterPro" id="IPR036097">
    <property type="entry name" value="HisK_dim/P_sf"/>
</dbReference>
<dbReference type="InterPro" id="IPR005467">
    <property type="entry name" value="His_kinase_dom"/>
</dbReference>
<dbReference type="InterPro" id="IPR000700">
    <property type="entry name" value="PAS-assoc_C"/>
</dbReference>
<proteinExistence type="predicted"/>
<evidence type="ECO:0000259" key="12">
    <source>
        <dbReference type="PROSITE" id="PS50113"/>
    </source>
</evidence>
<sequence length="893" mass="94137">MSRVRGDVTKTADQETAAAERPPGKAPPKAPAAAGGPPAPESGRWPRRLGFALAIVAILSAIAVLMVEVVARMDSLQTAEADNLQWSLSQVEVEFLLLEDAVTVARMTHAAPLGPELAAVRKRFNLFYSQLRTVQTSPHFSPVRDDGQGGAAIAHIGKFTMRMMHLVDGPDAALAAQLDDIGRQMAMLRPDVRALTVQGLGVFARIADQSRAALGATLMRLAALTFALIVVLGGLAGALAWLNRVNHARMAEIARTRARLQTILATALDAVLVTDARGRLQEMNRAAEEMFGLDAATARGRALNQMVAPTEAAAAQDVGLAAYLVTGEPATIGQGRRRLQGRRADGKVFPVELALAAAQGGEGGDMLCIAIVRDISDQDAADRALREARDRALAGERAKAEFLAVMSHEMRTPLNGLLGTIELLAQEHLSPKQAEYVEVMQSSGRHLLRHVNDVLDIARAESGRAPAALEPVDLAQLLEEVAAGQRGLAEAGGNRLRLDLPDPPLPPAEGDPARLRQVILNLVGNAVKFTENGAITLSLKLLADDRVELRVTDTGPGIAAEDLDRVFADFVTLDASYRRNVAGTGLGLGIARRMVAAMEGEIGVDSTPGQGSSFWVRLPFRRATALPATRPAPPQALPRTRPLDLLVVEDNRINRFVVREMLEGMGHSVTQAADGQEGAALATAKRFDAILMDISMPRLDGVEAARRIRAASDGSSRAPIVALTAHAQPAEHARFRAAGMTESLTKPITRAALAAVLHRILGEGDAPAAAAASTPQDEAGLLDLGHLVEMSEQLGAAFPGLLRRFEEEGAALLGAAPTETLPPKALHRLAGSASVFGAVALQARLARAEAAAEAGTDVDLASLRALWCRTLSALRAALDEDEDPGAAGGAAAG</sequence>
<dbReference type="GO" id="GO:0016301">
    <property type="term" value="F:kinase activity"/>
    <property type="evidence" value="ECO:0007669"/>
    <property type="project" value="UniProtKB-KW"/>
</dbReference>
<dbReference type="SMART" id="SM00387">
    <property type="entry name" value="HATPase_c"/>
    <property type="match status" value="1"/>
</dbReference>
<dbReference type="SUPFAM" id="SSF55874">
    <property type="entry name" value="ATPase domain of HSP90 chaperone/DNA topoisomerase II/histidine kinase"/>
    <property type="match status" value="1"/>
</dbReference>
<dbReference type="Gene3D" id="3.30.565.10">
    <property type="entry name" value="Histidine kinase-like ATPase, C-terminal domain"/>
    <property type="match status" value="1"/>
</dbReference>
<evidence type="ECO:0000256" key="4">
    <source>
        <dbReference type="ARBA" id="ARBA00022679"/>
    </source>
</evidence>
<dbReference type="Gene3D" id="3.30.450.20">
    <property type="entry name" value="PAS domain"/>
    <property type="match status" value="1"/>
</dbReference>
<dbReference type="NCBIfam" id="TIGR00229">
    <property type="entry name" value="sensory_box"/>
    <property type="match status" value="1"/>
</dbReference>
<evidence type="ECO:0000256" key="5">
    <source>
        <dbReference type="ARBA" id="ARBA00022777"/>
    </source>
</evidence>
<feature type="domain" description="Histidine kinase" evidence="9">
    <location>
        <begin position="405"/>
        <end position="622"/>
    </location>
</feature>
<evidence type="ECO:0000256" key="2">
    <source>
        <dbReference type="ARBA" id="ARBA00012438"/>
    </source>
</evidence>
<dbReference type="InterPro" id="IPR000014">
    <property type="entry name" value="PAS"/>
</dbReference>
<dbReference type="SMART" id="SM00091">
    <property type="entry name" value="PAS"/>
    <property type="match status" value="1"/>
</dbReference>
<keyword evidence="5 13" id="KW-0418">Kinase</keyword>
<keyword evidence="8" id="KW-1133">Transmembrane helix</keyword>
<evidence type="ECO:0000259" key="11">
    <source>
        <dbReference type="PROSITE" id="PS50112"/>
    </source>
</evidence>
<evidence type="ECO:0000256" key="6">
    <source>
        <dbReference type="PROSITE-ProRule" id="PRU00169"/>
    </source>
</evidence>
<accession>A0A1H3DTU9</accession>
<dbReference type="InterPro" id="IPR003594">
    <property type="entry name" value="HATPase_dom"/>
</dbReference>
<dbReference type="PROSITE" id="PS50109">
    <property type="entry name" value="HIS_KIN"/>
    <property type="match status" value="1"/>
</dbReference>
<dbReference type="CDD" id="cd00130">
    <property type="entry name" value="PAS"/>
    <property type="match status" value="1"/>
</dbReference>
<dbReference type="InterPro" id="IPR013767">
    <property type="entry name" value="PAS_fold"/>
</dbReference>
<dbReference type="InterPro" id="IPR001789">
    <property type="entry name" value="Sig_transdc_resp-reg_receiver"/>
</dbReference>
<dbReference type="CDD" id="cd00082">
    <property type="entry name" value="HisKA"/>
    <property type="match status" value="1"/>
</dbReference>
<dbReference type="InterPro" id="IPR036890">
    <property type="entry name" value="HATPase_C_sf"/>
</dbReference>
<feature type="domain" description="Response regulatory" evidence="10">
    <location>
        <begin position="644"/>
        <end position="761"/>
    </location>
</feature>
<dbReference type="Pfam" id="PF00989">
    <property type="entry name" value="PAS"/>
    <property type="match status" value="1"/>
</dbReference>
<comment type="caution">
    <text evidence="13">The sequence shown here is derived from an EMBL/GenBank/DDBJ whole genome shotgun (WGS) entry which is preliminary data.</text>
</comment>
<protein>
    <recommendedName>
        <fullName evidence="2">histidine kinase</fullName>
        <ecNumber evidence="2">2.7.13.3</ecNumber>
    </recommendedName>
</protein>
<feature type="modified residue" description="4-aspartylphosphate" evidence="6">
    <location>
        <position position="693"/>
    </location>
</feature>
<dbReference type="InterPro" id="IPR004358">
    <property type="entry name" value="Sig_transdc_His_kin-like_C"/>
</dbReference>
<dbReference type="SUPFAM" id="SSF47226">
    <property type="entry name" value="Histidine-containing phosphotransfer domain, HPT domain"/>
    <property type="match status" value="1"/>
</dbReference>
<evidence type="ECO:0000313" key="13">
    <source>
        <dbReference type="EMBL" id="SDX69777.1"/>
    </source>
</evidence>
<dbReference type="Gene3D" id="3.40.50.2300">
    <property type="match status" value="1"/>
</dbReference>
<dbReference type="EMBL" id="FNOB01000025">
    <property type="protein sequence ID" value="SDX69777.1"/>
    <property type="molecule type" value="Genomic_DNA"/>
</dbReference>
<dbReference type="Gene3D" id="1.10.287.130">
    <property type="match status" value="1"/>
</dbReference>
<dbReference type="Pfam" id="PF00512">
    <property type="entry name" value="HisKA"/>
    <property type="match status" value="1"/>
</dbReference>
<comment type="catalytic activity">
    <reaction evidence="1">
        <text>ATP + protein L-histidine = ADP + protein N-phospho-L-histidine.</text>
        <dbReference type="EC" id="2.7.13.3"/>
    </reaction>
</comment>
<dbReference type="PROSITE" id="PS50110">
    <property type="entry name" value="RESPONSE_REGULATORY"/>
    <property type="match status" value="1"/>
</dbReference>
<dbReference type="CDD" id="cd16922">
    <property type="entry name" value="HATPase_EvgS-ArcB-TorS-like"/>
    <property type="match status" value="1"/>
</dbReference>
<dbReference type="Pfam" id="PF00072">
    <property type="entry name" value="Response_reg"/>
    <property type="match status" value="1"/>
</dbReference>